<gene>
    <name evidence="3" type="ORF">WMO43_12495</name>
</gene>
<dbReference type="PANTHER" id="PTHR34477:SF1">
    <property type="entry name" value="UPF0213 PROTEIN YHBQ"/>
    <property type="match status" value="1"/>
</dbReference>
<evidence type="ECO:0000256" key="1">
    <source>
        <dbReference type="ARBA" id="ARBA00007435"/>
    </source>
</evidence>
<sequence length="84" mass="9843">MNYTYILQCADGTYYTGWTNNLEKRVEDHNQNRGAKYTRGRTPVKLVYSETFETKSEALKREAAIKRLSRSEKEALIAKQHKEN</sequence>
<name>A0ABV1HHF7_9FIRM</name>
<proteinExistence type="inferred from homology"/>
<dbReference type="InterPro" id="IPR050190">
    <property type="entry name" value="UPF0213_domain"/>
</dbReference>
<reference evidence="3 4" key="1">
    <citation type="submission" date="2024-03" db="EMBL/GenBank/DDBJ databases">
        <title>Human intestinal bacterial collection.</title>
        <authorList>
            <person name="Pauvert C."/>
            <person name="Hitch T.C.A."/>
            <person name="Clavel T."/>
        </authorList>
    </citation>
    <scope>NUCLEOTIDE SEQUENCE [LARGE SCALE GENOMIC DNA]</scope>
    <source>
        <strain evidence="3 4">CLA-AA-H185</strain>
    </source>
</reference>
<feature type="domain" description="GIY-YIG" evidence="2">
    <location>
        <begin position="1"/>
        <end position="75"/>
    </location>
</feature>
<comment type="similarity">
    <text evidence="1">Belongs to the UPF0213 family.</text>
</comment>
<dbReference type="InterPro" id="IPR000305">
    <property type="entry name" value="GIY-YIG_endonuc"/>
</dbReference>
<accession>A0ABV1HHF7</accession>
<dbReference type="Gene3D" id="3.40.1440.10">
    <property type="entry name" value="GIY-YIG endonuclease"/>
    <property type="match status" value="1"/>
</dbReference>
<evidence type="ECO:0000313" key="3">
    <source>
        <dbReference type="EMBL" id="MEQ2558671.1"/>
    </source>
</evidence>
<comment type="caution">
    <text evidence="3">The sequence shown here is derived from an EMBL/GenBank/DDBJ whole genome shotgun (WGS) entry which is preliminary data.</text>
</comment>
<dbReference type="Pfam" id="PF01541">
    <property type="entry name" value="GIY-YIG"/>
    <property type="match status" value="1"/>
</dbReference>
<evidence type="ECO:0000313" key="4">
    <source>
        <dbReference type="Proteomes" id="UP001454489"/>
    </source>
</evidence>
<protein>
    <submittedName>
        <fullName evidence="3">GIY-YIG nuclease family protein</fullName>
    </submittedName>
</protein>
<dbReference type="CDD" id="cd10456">
    <property type="entry name" value="GIY-YIG_UPF0213"/>
    <property type="match status" value="1"/>
</dbReference>
<dbReference type="SUPFAM" id="SSF82771">
    <property type="entry name" value="GIY-YIG endonuclease"/>
    <property type="match status" value="1"/>
</dbReference>
<organism evidence="3 4">
    <name type="scientific">Maccoyibacter intestinihominis</name>
    <dbReference type="NCBI Taxonomy" id="3133499"/>
    <lineage>
        <taxon>Bacteria</taxon>
        <taxon>Bacillati</taxon>
        <taxon>Bacillota</taxon>
        <taxon>Clostridia</taxon>
        <taxon>Lachnospirales</taxon>
        <taxon>Lachnospiraceae</taxon>
        <taxon>Maccoyibacter</taxon>
    </lineage>
</organism>
<evidence type="ECO:0000259" key="2">
    <source>
        <dbReference type="PROSITE" id="PS50164"/>
    </source>
</evidence>
<dbReference type="RefSeq" id="WP_177962092.1">
    <property type="nucleotide sequence ID" value="NZ_JBBMEX010000015.1"/>
</dbReference>
<dbReference type="Proteomes" id="UP001454489">
    <property type="component" value="Unassembled WGS sequence"/>
</dbReference>
<dbReference type="PANTHER" id="PTHR34477">
    <property type="entry name" value="UPF0213 PROTEIN YHBQ"/>
    <property type="match status" value="1"/>
</dbReference>
<dbReference type="PROSITE" id="PS50164">
    <property type="entry name" value="GIY_YIG"/>
    <property type="match status" value="1"/>
</dbReference>
<dbReference type="InterPro" id="IPR035901">
    <property type="entry name" value="GIY-YIG_endonuc_sf"/>
</dbReference>
<dbReference type="EMBL" id="JBBMEX010000015">
    <property type="protein sequence ID" value="MEQ2558671.1"/>
    <property type="molecule type" value="Genomic_DNA"/>
</dbReference>
<keyword evidence="4" id="KW-1185">Reference proteome</keyword>